<reference evidence="1 2" key="1">
    <citation type="submission" date="2016-05" db="EMBL/GenBank/DDBJ databases">
        <title>Comparative analysis of secretome profiles of manganese(II)-oxidizing ascomycete fungi.</title>
        <authorList>
            <consortium name="DOE Joint Genome Institute"/>
            <person name="Zeiner C.A."/>
            <person name="Purvine S.O."/>
            <person name="Zink E.M."/>
            <person name="Wu S."/>
            <person name="Pasa-Tolic L."/>
            <person name="Chaput D.L."/>
            <person name="Haridas S."/>
            <person name="Grigoriev I.V."/>
            <person name="Santelli C.M."/>
            <person name="Hansel C.M."/>
        </authorList>
    </citation>
    <scope>NUCLEOTIDE SEQUENCE [LARGE SCALE GENOMIC DNA]</scope>
    <source>
        <strain evidence="1 2">AP3s5-JAC2a</strain>
    </source>
</reference>
<dbReference type="AlphaFoldDB" id="A0A177BWD3"/>
<dbReference type="EMBL" id="KV441563">
    <property type="protein sequence ID" value="OAF99051.1"/>
    <property type="molecule type" value="Genomic_DNA"/>
</dbReference>
<gene>
    <name evidence="1" type="ORF">CC84DRAFT_415504</name>
</gene>
<name>A0A177BWD3_9PLEO</name>
<organism evidence="1 2">
    <name type="scientific">Paraphaeosphaeria sporulosa</name>
    <dbReference type="NCBI Taxonomy" id="1460663"/>
    <lineage>
        <taxon>Eukaryota</taxon>
        <taxon>Fungi</taxon>
        <taxon>Dikarya</taxon>
        <taxon>Ascomycota</taxon>
        <taxon>Pezizomycotina</taxon>
        <taxon>Dothideomycetes</taxon>
        <taxon>Pleosporomycetidae</taxon>
        <taxon>Pleosporales</taxon>
        <taxon>Massarineae</taxon>
        <taxon>Didymosphaeriaceae</taxon>
        <taxon>Paraphaeosphaeria</taxon>
    </lineage>
</organism>
<dbReference type="GeneID" id="28769612"/>
<proteinExistence type="predicted"/>
<accession>A0A177BWD3</accession>
<dbReference type="RefSeq" id="XP_018029417.1">
    <property type="nucleotide sequence ID" value="XM_018186126.1"/>
</dbReference>
<dbReference type="InParanoid" id="A0A177BWD3"/>
<sequence length="258" mass="29278">MRIDSLSLRRVVRRCELKRRTMPIFRRTPGSSARNAGRFHLQILFLIPQPARRKFTEVTASALVQPTIGIETWQSNRDASDAGTCRVEQRQSCQTEGRTVRRVVRLQRQRRCVNRGVCNRRNSEAPLRRDQHLTEPTSPSRTRCRSRECLARRIVCTIRYAIAIGHGQLRDISKETHHLQRPNAGTEPSASDAAPVNWGSWLMPSCFNVVRPRTTSGTNKLTLPRRRDATLNVLSGLAQRLLVLAVFPITTRPTGAVT</sequence>
<dbReference type="Proteomes" id="UP000077069">
    <property type="component" value="Unassembled WGS sequence"/>
</dbReference>
<evidence type="ECO:0000313" key="2">
    <source>
        <dbReference type="Proteomes" id="UP000077069"/>
    </source>
</evidence>
<evidence type="ECO:0000313" key="1">
    <source>
        <dbReference type="EMBL" id="OAF99051.1"/>
    </source>
</evidence>
<protein>
    <submittedName>
        <fullName evidence="1">Uncharacterized protein</fullName>
    </submittedName>
</protein>
<keyword evidence="2" id="KW-1185">Reference proteome</keyword>